<feature type="non-terminal residue" evidence="2">
    <location>
        <position position="1"/>
    </location>
</feature>
<evidence type="ECO:0000313" key="2">
    <source>
        <dbReference type="EMBL" id="BAK03829.1"/>
    </source>
</evidence>
<sequence length="268" mass="28696">CSWTTRPSRSSRRRRRPTCCVTTRASSCWRRRSQATGRAGAASGARRAAAPGPTLLPLPPAPPRRGATAPGMVGQPPHRCAVVARVAHARPPLHLRPLLLPGHRLRVRPRLPAPRRGGRRHTCAVQDAAPQGAGGEADGGEPGRGRGGSQDHGAVHGRGRRRLQRQGTAREAALHPAHPAVRDHARVGLRLHAPQAGWAEIVEEGILWCTAMPTASLRRRALLPSLRIRIRVPADLTLSLSVPISPTASCIGSSVGLARRWNSVLELV</sequence>
<feature type="compositionally biased region" description="Gly residues" evidence="1">
    <location>
        <begin position="132"/>
        <end position="150"/>
    </location>
</feature>
<dbReference type="AlphaFoldDB" id="F2E907"/>
<accession>F2E907</accession>
<dbReference type="EMBL" id="AK372632">
    <property type="protein sequence ID" value="BAK03829.1"/>
    <property type="molecule type" value="mRNA"/>
</dbReference>
<reference evidence="2" key="1">
    <citation type="journal article" date="2011" name="Plant Physiol.">
        <title>Comprehensive sequence analysis of 24,783 barley full-length cDNAs derived from 12 clone libraries.</title>
        <authorList>
            <person name="Matsumoto T."/>
            <person name="Tanaka T."/>
            <person name="Sakai H."/>
            <person name="Amano N."/>
            <person name="Kanamori H."/>
            <person name="Kurita K."/>
            <person name="Kikuta A."/>
            <person name="Kamiya K."/>
            <person name="Yamamoto M."/>
            <person name="Ikawa H."/>
            <person name="Fujii N."/>
            <person name="Hori K."/>
            <person name="Itoh T."/>
            <person name="Sato K."/>
        </authorList>
    </citation>
    <scope>NUCLEOTIDE SEQUENCE</scope>
    <source>
        <tissue evidence="2">Flower</tissue>
    </source>
</reference>
<feature type="compositionally biased region" description="Pro residues" evidence="1">
    <location>
        <begin position="54"/>
        <end position="63"/>
    </location>
</feature>
<evidence type="ECO:0000256" key="1">
    <source>
        <dbReference type="SAM" id="MobiDB-lite"/>
    </source>
</evidence>
<protein>
    <submittedName>
        <fullName evidence="2">Predicted protein</fullName>
    </submittedName>
</protein>
<feature type="region of interest" description="Disordered" evidence="1">
    <location>
        <begin position="31"/>
        <end position="74"/>
    </location>
</feature>
<organism evidence="2">
    <name type="scientific">Hordeum vulgare subsp. vulgare</name>
    <name type="common">Domesticated barley</name>
    <dbReference type="NCBI Taxonomy" id="112509"/>
    <lineage>
        <taxon>Eukaryota</taxon>
        <taxon>Viridiplantae</taxon>
        <taxon>Streptophyta</taxon>
        <taxon>Embryophyta</taxon>
        <taxon>Tracheophyta</taxon>
        <taxon>Spermatophyta</taxon>
        <taxon>Magnoliopsida</taxon>
        <taxon>Liliopsida</taxon>
        <taxon>Poales</taxon>
        <taxon>Poaceae</taxon>
        <taxon>BOP clade</taxon>
        <taxon>Pooideae</taxon>
        <taxon>Triticodae</taxon>
        <taxon>Triticeae</taxon>
        <taxon>Hordeinae</taxon>
        <taxon>Hordeum</taxon>
    </lineage>
</organism>
<proteinExistence type="evidence at transcript level"/>
<feature type="compositionally biased region" description="Basic residues" evidence="1">
    <location>
        <begin position="155"/>
        <end position="164"/>
    </location>
</feature>
<feature type="region of interest" description="Disordered" evidence="1">
    <location>
        <begin position="109"/>
        <end position="180"/>
    </location>
</feature>
<feature type="compositionally biased region" description="Low complexity" evidence="1">
    <location>
        <begin position="64"/>
        <end position="74"/>
    </location>
</feature>
<name>F2E907_HORVV</name>
<feature type="compositionally biased region" description="Low complexity" evidence="1">
    <location>
        <begin position="34"/>
        <end position="53"/>
    </location>
</feature>